<dbReference type="Pfam" id="PF00801">
    <property type="entry name" value="PKD"/>
    <property type="match status" value="1"/>
</dbReference>
<dbReference type="InterPro" id="IPR014262">
    <property type="entry name" value="HAF_rpt"/>
</dbReference>
<evidence type="ECO:0000313" key="5">
    <source>
        <dbReference type="Proteomes" id="UP000245820"/>
    </source>
</evidence>
<dbReference type="EMBL" id="CP029343">
    <property type="protein sequence ID" value="AWL04133.1"/>
    <property type="molecule type" value="Genomic_DNA"/>
</dbReference>
<dbReference type="KEGG" id="mtim:DIR46_06590"/>
<sequence length="691" mass="69722">MEVPTCTHPSGGDMHVSFHTVLSCLLCLLAPGLIGAASAQGAPGQVDGKKPHHPAPAKTTYRVINLAAGEVISASINASGQVAYSLTTDIFNEPINAYFYNGVSSQNIGSLTGPGNFARATGLTSSGQVVGVSLNAADDIRTFTWNAADGMTDIGTLPGADEALEPVINNKGVITAIAHNTATSFNRAFRWSALGGITDLGVLAPGPAESSYARAINDAGIIVGDSWAFGSDYHAFLWTFGTGMIDIHTNASNDSTPVGISAIGHVAGNYHVDGELWRGYVWTFGSGMVDLAPPAVRTEAFGMTSGGRITGQIGDPFIGSRAMTWTQGGGLVDLGTLGGAISSGRGANNKGQVVGGAQTGAGPVHAYVWTAREGMVDLNTRLKHAPPGIVLESALGIADNGYIVAVGNTGLVLLKPVSKSPCGCPHSVGPVMASGMVAVGAPLTASVGVAGDRPAARYGITWHWGDGNATRTASTPAASGAASAGATHSYTRPGIYTVTAKVVDGNGASVDVSRQIVAYQPGKGMAAGAGAFISPLAASKGPLRHTGKASFSFIAPAVDAQPASTAAFPQATPGALHFDAGDLDFVSKDVRRVATQGAQGRFEGSGALNGEGGYRFTLAATASHAAGGEPGRITLRIWHLDRATGKKVVAYDNSEAGDGPTRAALAGATGRDAGSLGGAGSALSEGSIALH</sequence>
<evidence type="ECO:0000259" key="3">
    <source>
        <dbReference type="PROSITE" id="PS50093"/>
    </source>
</evidence>
<proteinExistence type="predicted"/>
<feature type="signal peptide" evidence="2">
    <location>
        <begin position="1"/>
        <end position="39"/>
    </location>
</feature>
<organism evidence="4 5">
    <name type="scientific">Massilia oculi</name>
    <dbReference type="NCBI Taxonomy" id="945844"/>
    <lineage>
        <taxon>Bacteria</taxon>
        <taxon>Pseudomonadati</taxon>
        <taxon>Pseudomonadota</taxon>
        <taxon>Betaproteobacteria</taxon>
        <taxon>Burkholderiales</taxon>
        <taxon>Oxalobacteraceae</taxon>
        <taxon>Telluria group</taxon>
        <taxon>Massilia</taxon>
    </lineage>
</organism>
<dbReference type="InterPro" id="IPR000601">
    <property type="entry name" value="PKD_dom"/>
</dbReference>
<dbReference type="CDD" id="cd00146">
    <property type="entry name" value="PKD"/>
    <property type="match status" value="1"/>
</dbReference>
<keyword evidence="5" id="KW-1185">Reference proteome</keyword>
<feature type="compositionally biased region" description="Low complexity" evidence="1">
    <location>
        <begin position="681"/>
        <end position="691"/>
    </location>
</feature>
<evidence type="ECO:0000313" key="4">
    <source>
        <dbReference type="EMBL" id="AWL04133.1"/>
    </source>
</evidence>
<dbReference type="SUPFAM" id="SSF49299">
    <property type="entry name" value="PKD domain"/>
    <property type="match status" value="1"/>
</dbReference>
<dbReference type="AlphaFoldDB" id="A0A2S2DFI5"/>
<accession>A0A2S2DFI5</accession>
<dbReference type="OrthoDB" id="8746727at2"/>
<feature type="chain" id="PRO_5015758100" description="PKD domain-containing protein" evidence="2">
    <location>
        <begin position="40"/>
        <end position="691"/>
    </location>
</feature>
<dbReference type="PROSITE" id="PS50093">
    <property type="entry name" value="PKD"/>
    <property type="match status" value="1"/>
</dbReference>
<name>A0A2S2DFI5_9BURK</name>
<gene>
    <name evidence="4" type="ORF">DIR46_06590</name>
</gene>
<feature type="domain" description="PKD" evidence="3">
    <location>
        <begin position="461"/>
        <end position="525"/>
    </location>
</feature>
<dbReference type="InterPro" id="IPR035986">
    <property type="entry name" value="PKD_dom_sf"/>
</dbReference>
<dbReference type="Gene3D" id="2.60.40.10">
    <property type="entry name" value="Immunoglobulins"/>
    <property type="match status" value="1"/>
</dbReference>
<protein>
    <recommendedName>
        <fullName evidence="3">PKD domain-containing protein</fullName>
    </recommendedName>
</protein>
<dbReference type="InterPro" id="IPR013783">
    <property type="entry name" value="Ig-like_fold"/>
</dbReference>
<evidence type="ECO:0000256" key="2">
    <source>
        <dbReference type="SAM" id="SignalP"/>
    </source>
</evidence>
<dbReference type="NCBIfam" id="TIGR02913">
    <property type="entry name" value="HAF_rpt"/>
    <property type="match status" value="3"/>
</dbReference>
<evidence type="ECO:0000256" key="1">
    <source>
        <dbReference type="SAM" id="MobiDB-lite"/>
    </source>
</evidence>
<dbReference type="Proteomes" id="UP000245820">
    <property type="component" value="Chromosome"/>
</dbReference>
<feature type="region of interest" description="Disordered" evidence="1">
    <location>
        <begin position="662"/>
        <end position="691"/>
    </location>
</feature>
<reference evidence="4 5" key="1">
    <citation type="submission" date="2018-05" db="EMBL/GenBank/DDBJ databases">
        <title>Complete genome sequence of Massilia oculi sp. nov. CCUG 43427T (=DSM 26321T), the type strain of M. oculi, and comparison with genome sequences of other Massilia strains.</title>
        <authorList>
            <person name="Zhu B."/>
        </authorList>
    </citation>
    <scope>NUCLEOTIDE SEQUENCE [LARGE SCALE GENOMIC DNA]</scope>
    <source>
        <strain evidence="4 5">CCUG 43427</strain>
    </source>
</reference>
<keyword evidence="2" id="KW-0732">Signal</keyword>